<dbReference type="Proteomes" id="UP000279271">
    <property type="component" value="Unassembled WGS sequence"/>
</dbReference>
<dbReference type="PANTHER" id="PTHR31833">
    <property type="entry name" value="UPF0690 PROTEIN C1ORF52"/>
    <property type="match status" value="1"/>
</dbReference>
<evidence type="ECO:0000313" key="4">
    <source>
        <dbReference type="Proteomes" id="UP000279271"/>
    </source>
</evidence>
<gene>
    <name evidence="3" type="ORF">APUTEX25_001373</name>
    <name evidence="2" type="ORF">g.30553</name>
</gene>
<name>A0A1D1ZXR4_AUXPR</name>
<dbReference type="EMBL" id="QOKY01000142">
    <property type="protein sequence ID" value="RMZ56526.1"/>
    <property type="molecule type" value="Genomic_DNA"/>
</dbReference>
<feature type="compositionally biased region" description="Basic and acidic residues" evidence="1">
    <location>
        <begin position="75"/>
        <end position="95"/>
    </location>
</feature>
<dbReference type="EMBL" id="GDKF01006888">
    <property type="protein sequence ID" value="JAT71734.1"/>
    <property type="molecule type" value="Transcribed_RNA"/>
</dbReference>
<reference evidence="3" key="4">
    <citation type="submission" date="2018-11" db="EMBL/GenBank/DDBJ databases">
        <title>Characterization of plant carbon substrate utilization by Auxenochlorella protothecoides.</title>
        <authorList>
            <person name="Vogler B.W."/>
            <person name="Starkenburg S.R."/>
            <person name="Sudasinghe N."/>
            <person name="Schambach J.Y."/>
            <person name="Rollin J.A."/>
            <person name="Pattathil S."/>
            <person name="Barry A.N."/>
        </authorList>
    </citation>
    <scope>NUCLEOTIDE SEQUENCE [LARGE SCALE GENOMIC DNA]</scope>
    <source>
        <strain evidence="3">UTEX 25</strain>
    </source>
</reference>
<accession>A0A1D1ZXR4</accession>
<protein>
    <submittedName>
        <fullName evidence="2">Uncharacterized protein</fullName>
    </submittedName>
</protein>
<proteinExistence type="predicted"/>
<sequence length="175" mass="19368">MAPRKFMDALEALSGSSSDSEAEAEPEPQPAAKRSAATKISLEDLQQHGYSGGPSVLYVPPPADADPNWTWSSGADRKGVEPVQESREERERNREAVTSGLDEEARLARAAVSHAQQLKAGRRAEAQAQKEAANLSWKQKEKRKRERGQQASSKNYIEEEKRRARQYGMVSGFDT</sequence>
<reference evidence="3" key="3">
    <citation type="submission" date="2018-10" db="EMBL/GenBank/DDBJ databases">
        <authorList>
            <person name="Hovde B."/>
            <person name="Zhang X."/>
        </authorList>
    </citation>
    <scope>NUCLEOTIDE SEQUENCE [LARGE SCALE GENOMIC DNA]</scope>
    <source>
        <strain evidence="3">UTEX 25</strain>
    </source>
</reference>
<evidence type="ECO:0000313" key="2">
    <source>
        <dbReference type="EMBL" id="JAT71734.1"/>
    </source>
</evidence>
<organism evidence="2">
    <name type="scientific">Auxenochlorella protothecoides</name>
    <name type="common">Green microalga</name>
    <name type="synonym">Chlorella protothecoides</name>
    <dbReference type="NCBI Taxonomy" id="3075"/>
    <lineage>
        <taxon>Eukaryota</taxon>
        <taxon>Viridiplantae</taxon>
        <taxon>Chlorophyta</taxon>
        <taxon>core chlorophytes</taxon>
        <taxon>Trebouxiophyceae</taxon>
        <taxon>Chlorellales</taxon>
        <taxon>Chlorellaceae</taxon>
        <taxon>Auxenochlorella</taxon>
    </lineage>
</organism>
<reference evidence="2" key="1">
    <citation type="submission" date="2015-08" db="EMBL/GenBank/DDBJ databases">
        <authorList>
            <person name="Babu N.S."/>
            <person name="Beckwith C.J."/>
            <person name="Beseler K.G."/>
            <person name="Brison A."/>
            <person name="Carone J.V."/>
            <person name="Caskin T.P."/>
            <person name="Diamond M."/>
            <person name="Durham M.E."/>
            <person name="Foxe J.M."/>
            <person name="Go M."/>
            <person name="Henderson B.A."/>
            <person name="Jones I.B."/>
            <person name="McGettigan J.A."/>
            <person name="Micheletti S.J."/>
            <person name="Nasrallah M.E."/>
            <person name="Ortiz D."/>
            <person name="Piller C.R."/>
            <person name="Privatt S.R."/>
            <person name="Schneider S.L."/>
            <person name="Sharp S."/>
            <person name="Smith T.C."/>
            <person name="Stanton J.D."/>
            <person name="Ullery H.E."/>
            <person name="Wilson R.J."/>
            <person name="Serrano M.G."/>
            <person name="Buck G."/>
            <person name="Lee V."/>
            <person name="Wang Y."/>
            <person name="Carvalho R."/>
            <person name="Voegtly L."/>
            <person name="Shi R."/>
            <person name="Duckworth R."/>
            <person name="Johnson A."/>
            <person name="Loviza R."/>
            <person name="Walstead R."/>
            <person name="Shah Z."/>
            <person name="Kiflezghi M."/>
            <person name="Wade K."/>
            <person name="Ball S.L."/>
            <person name="Bradley K.W."/>
            <person name="Asai D.J."/>
            <person name="Bowman C.A."/>
            <person name="Russell D.A."/>
            <person name="Pope W.H."/>
            <person name="Jacobs-Sera D."/>
            <person name="Hendrix R.W."/>
            <person name="Hatfull G.F."/>
        </authorList>
    </citation>
    <scope>NUCLEOTIDE SEQUENCE</scope>
</reference>
<reference evidence="4" key="2">
    <citation type="journal article" date="2018" name="Algal Res.">
        <title>Characterization of plant carbon substrate utilization by Auxenochlorella protothecoides.</title>
        <authorList>
            <person name="Vogler B.W."/>
            <person name="Starkenburg S.R."/>
            <person name="Sudasinghe N."/>
            <person name="Schambach J.Y."/>
            <person name="Rollin J.A."/>
            <person name="Pattathil S."/>
            <person name="Barry A.N."/>
        </authorList>
    </citation>
    <scope>NUCLEOTIDE SEQUENCE [LARGE SCALE GENOMIC DNA]</scope>
    <source>
        <strain evidence="4">UTEX 25</strain>
    </source>
</reference>
<evidence type="ECO:0000256" key="1">
    <source>
        <dbReference type="SAM" id="MobiDB-lite"/>
    </source>
</evidence>
<dbReference type="PANTHER" id="PTHR31833:SF2">
    <property type="entry name" value="UPF0690 PROTEIN C1ORF52"/>
    <property type="match status" value="1"/>
</dbReference>
<evidence type="ECO:0000313" key="3">
    <source>
        <dbReference type="EMBL" id="RMZ56526.1"/>
    </source>
</evidence>
<feature type="region of interest" description="Disordered" evidence="1">
    <location>
        <begin position="1"/>
        <end position="175"/>
    </location>
</feature>
<dbReference type="AlphaFoldDB" id="A0A1D1ZXR4"/>